<dbReference type="PANTHER" id="PTHR11736">
    <property type="entry name" value="MELANOMA-ASSOCIATED ANTIGEN MAGE ANTIGEN"/>
    <property type="match status" value="1"/>
</dbReference>
<evidence type="ECO:0000256" key="1">
    <source>
        <dbReference type="SAM" id="MobiDB-lite"/>
    </source>
</evidence>
<dbReference type="InterPro" id="IPR041898">
    <property type="entry name" value="MAGE_WH1"/>
</dbReference>
<dbReference type="GO" id="GO:0005634">
    <property type="term" value="C:nucleus"/>
    <property type="evidence" value="ECO:0000318"/>
    <property type="project" value="GO_Central"/>
</dbReference>
<reference evidence="3" key="2">
    <citation type="submission" date="2019-01" db="EMBL/GenBank/DDBJ databases">
        <authorList>
            <person name="Graves T."/>
            <person name="Eichler E.E."/>
            <person name="Wilson R.K."/>
        </authorList>
    </citation>
    <scope>NUCLEOTIDE SEQUENCE [LARGE SCALE GENOMIC DNA]</scope>
    <source>
        <strain evidence="3">17573</strain>
    </source>
</reference>
<reference evidence="3" key="4">
    <citation type="submission" date="2025-09" db="UniProtKB">
        <authorList>
            <consortium name="Ensembl"/>
        </authorList>
    </citation>
    <scope>IDENTIFICATION</scope>
    <source>
        <strain evidence="3">17573</strain>
    </source>
</reference>
<dbReference type="PROSITE" id="PS50838">
    <property type="entry name" value="MAGE"/>
    <property type="match status" value="1"/>
</dbReference>
<dbReference type="Pfam" id="PF12440">
    <property type="entry name" value="MAGE_N"/>
    <property type="match status" value="1"/>
</dbReference>
<dbReference type="VEuPathDB" id="HostDB:ENSMMUG00000044123"/>
<dbReference type="RefSeq" id="XP_014982601.1">
    <property type="nucleotide sequence ID" value="XM_015127115.2"/>
</dbReference>
<protein>
    <submittedName>
        <fullName evidence="3">MAGE family member B5</fullName>
    </submittedName>
</protein>
<proteinExistence type="predicted"/>
<accession>A0A1D5RCS5</accession>
<dbReference type="InterPro" id="IPR037445">
    <property type="entry name" value="MAGE"/>
</dbReference>
<dbReference type="GeneTree" id="ENSGT00940000163033"/>
<dbReference type="AlphaFoldDB" id="A0A1D5RCS5"/>
<feature type="region of interest" description="Disordered" evidence="1">
    <location>
        <begin position="54"/>
        <end position="121"/>
    </location>
</feature>
<dbReference type="InterPro" id="IPR002190">
    <property type="entry name" value="MHD_dom"/>
</dbReference>
<dbReference type="InParanoid" id="A0A1D5RCS5"/>
<dbReference type="SMR" id="A0A1D5RCS5"/>
<gene>
    <name evidence="3" type="primary">MAGEB5</name>
</gene>
<dbReference type="InterPro" id="IPR021072">
    <property type="entry name" value="MAGE_N"/>
</dbReference>
<dbReference type="FunFam" id="1.10.10.1210:FF:000001">
    <property type="entry name" value="melanoma-associated antigen D1"/>
    <property type="match status" value="1"/>
</dbReference>
<feature type="compositionally biased region" description="Polar residues" evidence="1">
    <location>
        <begin position="97"/>
        <end position="113"/>
    </location>
</feature>
<dbReference type="Bgee" id="ENSMMUG00000044123">
    <property type="expression patterns" value="Expressed in spermatid and 2 other cell types or tissues"/>
</dbReference>
<dbReference type="FunFam" id="1.10.10.1200:FF:000007">
    <property type="entry name" value="Melanoma-associated antigen C2"/>
    <property type="match status" value="1"/>
</dbReference>
<feature type="compositionally biased region" description="Low complexity" evidence="1">
    <location>
        <begin position="83"/>
        <end position="96"/>
    </location>
</feature>
<feature type="domain" description="MAGE" evidence="2">
    <location>
        <begin position="142"/>
        <end position="341"/>
    </location>
</feature>
<sequence>MLITEGTTYTMSGNTTEFNCYSQPWDNEDRVNMSQDQNSKLHICEKHYQIQDDSQVQSGAQVSEEVEDEPLPTSSPVLGDIPQSSSAAESSGTSQEPCKSSTMTSAGVFNTGSDEGANSRDEEYPCSLEVSRFTESSCSNFINIKVGLLEQFLLYKFEMKQCILKEDMLKIVNPRYQNQFAEILRRASEHIEVVFAVDLKEVHPTCYLYDPVSKLKLPNSGRIHAGKRLPKTGLLMTLLVVIFLKGNCANEEDIWKFLGVMQIYDGKKHYIYGEPRKLITQDFMRLKYLEYHWVPCSYPARYKFLCDPKAYTKTSKIRVLEYLAKVNDIAPGAFSSQYEETL</sequence>
<evidence type="ECO:0000313" key="4">
    <source>
        <dbReference type="Proteomes" id="UP000006718"/>
    </source>
</evidence>
<name>A0A1D5RCS5_MACMU</name>
<dbReference type="CTD" id="347541"/>
<dbReference type="Ensembl" id="ENSMMUT00000073098.2">
    <property type="protein sequence ID" value="ENSMMUP00000058118.2"/>
    <property type="gene ID" value="ENSMMUG00000044123.2"/>
</dbReference>
<dbReference type="Proteomes" id="UP000006718">
    <property type="component" value="Chromosome X"/>
</dbReference>
<keyword evidence="4" id="KW-1185">Reference proteome</keyword>
<dbReference type="GeneID" id="703507"/>
<dbReference type="InterPro" id="IPR041899">
    <property type="entry name" value="MAGE_WH2"/>
</dbReference>
<evidence type="ECO:0000313" key="3">
    <source>
        <dbReference type="Ensembl" id="ENSMMUP00000058118.2"/>
    </source>
</evidence>
<dbReference type="GO" id="GO:0000122">
    <property type="term" value="P:negative regulation of transcription by RNA polymerase II"/>
    <property type="evidence" value="ECO:0000318"/>
    <property type="project" value="GO_Central"/>
</dbReference>
<dbReference type="OMA" id="KIVNPRY"/>
<dbReference type="OrthoDB" id="205198at2759"/>
<dbReference type="SMART" id="SM01392">
    <property type="entry name" value="MAGE_N"/>
    <property type="match status" value="1"/>
</dbReference>
<dbReference type="STRING" id="9544.ENSMMUP00000058118"/>
<dbReference type="SMART" id="SM01373">
    <property type="entry name" value="MAGE"/>
    <property type="match status" value="1"/>
</dbReference>
<evidence type="ECO:0000259" key="2">
    <source>
        <dbReference type="PROSITE" id="PS50838"/>
    </source>
</evidence>
<dbReference type="KEGG" id="mcc:703507"/>
<dbReference type="PANTHER" id="PTHR11736:SF35">
    <property type="entry name" value="MELANOMA-ASSOCIATED ANTIGEN B5"/>
    <property type="match status" value="1"/>
</dbReference>
<organism evidence="3 4">
    <name type="scientific">Macaca mulatta</name>
    <name type="common">Rhesus macaque</name>
    <dbReference type="NCBI Taxonomy" id="9544"/>
    <lineage>
        <taxon>Eukaryota</taxon>
        <taxon>Metazoa</taxon>
        <taxon>Chordata</taxon>
        <taxon>Craniata</taxon>
        <taxon>Vertebrata</taxon>
        <taxon>Euteleostomi</taxon>
        <taxon>Mammalia</taxon>
        <taxon>Eutheria</taxon>
        <taxon>Euarchontoglires</taxon>
        <taxon>Primates</taxon>
        <taxon>Haplorrhini</taxon>
        <taxon>Catarrhini</taxon>
        <taxon>Cercopithecidae</taxon>
        <taxon>Cercopithecinae</taxon>
        <taxon>Macaca</taxon>
    </lineage>
</organism>
<reference evidence="3" key="3">
    <citation type="submission" date="2025-08" db="UniProtKB">
        <authorList>
            <consortium name="Ensembl"/>
        </authorList>
    </citation>
    <scope>IDENTIFICATION</scope>
    <source>
        <strain evidence="3">17573</strain>
    </source>
</reference>
<reference evidence="4" key="1">
    <citation type="journal article" date="2007" name="Science">
        <title>Evolutionary and biomedical insights from the rhesus macaque genome.</title>
        <authorList>
            <person name="Gibbs R.A."/>
            <person name="Rogers J."/>
            <person name="Katze M.G."/>
            <person name="Bumgarner R."/>
            <person name="Weinstock G.M."/>
            <person name="Mardis E.R."/>
            <person name="Remington K.A."/>
            <person name="Strausberg R.L."/>
            <person name="Venter J.C."/>
            <person name="Wilson R.K."/>
            <person name="Batzer M.A."/>
            <person name="Bustamante C.D."/>
            <person name="Eichler E.E."/>
            <person name="Hahn M.W."/>
            <person name="Hardison R.C."/>
            <person name="Makova K.D."/>
            <person name="Miller W."/>
            <person name="Milosavljevic A."/>
            <person name="Palermo R.E."/>
            <person name="Siepel A."/>
            <person name="Sikela J.M."/>
            <person name="Attaway T."/>
            <person name="Bell S."/>
            <person name="Bernard K.E."/>
            <person name="Buhay C.J."/>
            <person name="Chandrabose M.N."/>
            <person name="Dao M."/>
            <person name="Davis C."/>
            <person name="Delehaunty K.D."/>
            <person name="Ding Y."/>
            <person name="Dinh H.H."/>
            <person name="Dugan-Rocha S."/>
            <person name="Fulton L.A."/>
            <person name="Gabisi R.A."/>
            <person name="Garner T.T."/>
            <person name="Godfrey J."/>
            <person name="Hawes A.C."/>
            <person name="Hernandez J."/>
            <person name="Hines S."/>
            <person name="Holder M."/>
            <person name="Hume J."/>
            <person name="Jhangiani S.N."/>
            <person name="Joshi V."/>
            <person name="Khan Z.M."/>
            <person name="Kirkness E.F."/>
            <person name="Cree A."/>
            <person name="Fowler R.G."/>
            <person name="Lee S."/>
            <person name="Lewis L.R."/>
            <person name="Li Z."/>
            <person name="Liu Y.-S."/>
            <person name="Moore S.M."/>
            <person name="Muzny D."/>
            <person name="Nazareth L.V."/>
            <person name="Ngo D.N."/>
            <person name="Okwuonu G.O."/>
            <person name="Pai G."/>
            <person name="Parker D."/>
            <person name="Paul H.A."/>
            <person name="Pfannkoch C."/>
            <person name="Pohl C.S."/>
            <person name="Rogers Y.-H.C."/>
            <person name="Ruiz S.J."/>
            <person name="Sabo A."/>
            <person name="Santibanez J."/>
            <person name="Schneider B.W."/>
            <person name="Smith S.M."/>
            <person name="Sodergren E."/>
            <person name="Svatek A.F."/>
            <person name="Utterback T.R."/>
            <person name="Vattathil S."/>
            <person name="Warren W."/>
            <person name="White C.S."/>
            <person name="Chinwalla A.T."/>
            <person name="Feng Y."/>
            <person name="Halpern A.L."/>
            <person name="Hillier L.W."/>
            <person name="Huang X."/>
            <person name="Minx P."/>
            <person name="Nelson J.O."/>
            <person name="Pepin K.H."/>
            <person name="Qin X."/>
            <person name="Sutton G.G."/>
            <person name="Venter E."/>
            <person name="Walenz B.P."/>
            <person name="Wallis J.W."/>
            <person name="Worley K.C."/>
            <person name="Yang S.-P."/>
            <person name="Jones S.M."/>
            <person name="Marra M.A."/>
            <person name="Rocchi M."/>
            <person name="Schein J.E."/>
            <person name="Baertsch R."/>
            <person name="Clarke L."/>
            <person name="Csuros M."/>
            <person name="Glasscock J."/>
            <person name="Harris R.A."/>
            <person name="Havlak P."/>
            <person name="Jackson A.R."/>
            <person name="Jiang H."/>
            <person name="Liu Y."/>
            <person name="Messina D.N."/>
            <person name="Shen Y."/>
            <person name="Song H.X.-Z."/>
            <person name="Wylie T."/>
            <person name="Zhang L."/>
            <person name="Birney E."/>
            <person name="Han K."/>
            <person name="Konkel M.K."/>
            <person name="Lee J."/>
            <person name="Smit A.F.A."/>
            <person name="Ullmer B."/>
            <person name="Wang H."/>
            <person name="Xing J."/>
            <person name="Burhans R."/>
            <person name="Cheng Z."/>
            <person name="Karro J.E."/>
            <person name="Ma J."/>
            <person name="Raney B."/>
            <person name="She X."/>
            <person name="Cox M.J."/>
            <person name="Demuth J.P."/>
            <person name="Dumas L.J."/>
            <person name="Han S.-G."/>
            <person name="Hopkins J."/>
            <person name="Karimpour-Fard A."/>
            <person name="Kim Y.H."/>
            <person name="Pollack J.R."/>
            <person name="Vinar T."/>
            <person name="Addo-Quaye C."/>
            <person name="Degenhardt J."/>
            <person name="Denby A."/>
            <person name="Hubisz M.J."/>
            <person name="Indap A."/>
            <person name="Kosiol C."/>
            <person name="Lahn B.T."/>
            <person name="Lawson H.A."/>
            <person name="Marklein A."/>
            <person name="Nielsen R."/>
            <person name="Vallender E.J."/>
            <person name="Clark A.G."/>
            <person name="Ferguson B."/>
            <person name="Hernandez R.D."/>
            <person name="Hirani K."/>
            <person name="Kehrer-Sawatzki H."/>
            <person name="Kolb J."/>
            <person name="Patil S."/>
            <person name="Pu L.-L."/>
            <person name="Ren Y."/>
            <person name="Smith D.G."/>
            <person name="Wheeler D.A."/>
            <person name="Schenck I."/>
            <person name="Ball E.V."/>
            <person name="Chen R."/>
            <person name="Cooper D.N."/>
            <person name="Giardine B."/>
            <person name="Hsu F."/>
            <person name="Kent W.J."/>
            <person name="Lesk A."/>
            <person name="Nelson D.L."/>
            <person name="O'brien W.E."/>
            <person name="Pruefer K."/>
            <person name="Stenson P.D."/>
            <person name="Wallace J.C."/>
            <person name="Ke H."/>
            <person name="Liu X.-M."/>
            <person name="Wang P."/>
            <person name="Xiang A.P."/>
            <person name="Yang F."/>
            <person name="Barber G.P."/>
            <person name="Haussler D."/>
            <person name="Karolchik D."/>
            <person name="Kern A.D."/>
            <person name="Kuhn R.M."/>
            <person name="Smith K.E."/>
            <person name="Zwieg A.S."/>
        </authorList>
    </citation>
    <scope>NUCLEOTIDE SEQUENCE [LARGE SCALE GENOMIC DNA]</scope>
    <source>
        <strain evidence="4">17573</strain>
    </source>
</reference>
<dbReference type="Gene3D" id="1.10.10.1200">
    <property type="entry name" value="MAGE homology domain, winged helix WH1 motif"/>
    <property type="match status" value="1"/>
</dbReference>
<dbReference type="Gene3D" id="1.10.10.1210">
    <property type="entry name" value="MAGE homology domain, winged helix WH2 motif"/>
    <property type="match status" value="1"/>
</dbReference>